<evidence type="ECO:0000313" key="4">
    <source>
        <dbReference type="EMBL" id="KAJ8945545.1"/>
    </source>
</evidence>
<evidence type="ECO:0000259" key="3">
    <source>
        <dbReference type="PROSITE" id="PS50158"/>
    </source>
</evidence>
<keyword evidence="5" id="KW-1185">Reference proteome</keyword>
<dbReference type="GO" id="GO:0003676">
    <property type="term" value="F:nucleic acid binding"/>
    <property type="evidence" value="ECO:0007669"/>
    <property type="project" value="InterPro"/>
</dbReference>
<sequence length="564" mass="63443">MALQMSNEQFQELLRAISTAKEQLPTAAMTTGGSFSKCTARFNGKRCPTTVDTFVTTVNIYKDVERISDEDALKGLPLLFTDSASIWWQGVKGEAKTWCEATALIRAAFSPSKPAHQTYLEIFTERQDRNTPIDDFVCRKRALFAQLPENRHDENTQLDMVFGLLHIATRKEISRDNVKTFADLLQKGREIEIINRETNDTKPKQDQSKPPAASHNAGKTKVRCNFCHYRGHTMDECRKRVNKDTEVKDTTSTPNSSECSKDVITPQHSITCYGCGKPGYFRSNCPICAHKKTDIATQAINFYSVNTLTTNVSTQVPTISVTVSGITGIAHIDTAAKTSVAGRHLYECLRQVPTVMFRRRQATVTLADGLSQVQNILTTTVDIQIRNRSFEIDFVVLPDAEDNRTLLGIDFLEKAAMVLVIPQRSWYFADLPNQIYEFTPLTQGRTPELVSRSPSKIDHNQNAVRTKEDHTDLCSTEITRSPFLDLYSSPLPDEGESYQLHEVDTTPEHLFAEGSNYSPGAINRIFQDAVPIYSYNPRIRILAREEDWISVASMSHSGLLKLRT</sequence>
<name>A0AAV8Y2C0_9CUCU</name>
<dbReference type="PROSITE" id="PS50158">
    <property type="entry name" value="ZF_CCHC"/>
    <property type="match status" value="1"/>
</dbReference>
<evidence type="ECO:0000256" key="1">
    <source>
        <dbReference type="PROSITE-ProRule" id="PRU00047"/>
    </source>
</evidence>
<feature type="compositionally biased region" description="Basic and acidic residues" evidence="2">
    <location>
        <begin position="194"/>
        <end position="207"/>
    </location>
</feature>
<feature type="region of interest" description="Disordered" evidence="2">
    <location>
        <begin position="194"/>
        <end position="217"/>
    </location>
</feature>
<dbReference type="SUPFAM" id="SSF50630">
    <property type="entry name" value="Acid proteases"/>
    <property type="match status" value="1"/>
</dbReference>
<accession>A0AAV8Y2C0</accession>
<organism evidence="4 5">
    <name type="scientific">Aromia moschata</name>
    <dbReference type="NCBI Taxonomy" id="1265417"/>
    <lineage>
        <taxon>Eukaryota</taxon>
        <taxon>Metazoa</taxon>
        <taxon>Ecdysozoa</taxon>
        <taxon>Arthropoda</taxon>
        <taxon>Hexapoda</taxon>
        <taxon>Insecta</taxon>
        <taxon>Pterygota</taxon>
        <taxon>Neoptera</taxon>
        <taxon>Endopterygota</taxon>
        <taxon>Coleoptera</taxon>
        <taxon>Polyphaga</taxon>
        <taxon>Cucujiformia</taxon>
        <taxon>Chrysomeloidea</taxon>
        <taxon>Cerambycidae</taxon>
        <taxon>Cerambycinae</taxon>
        <taxon>Callichromatini</taxon>
        <taxon>Aromia</taxon>
    </lineage>
</organism>
<keyword evidence="1" id="KW-0863">Zinc-finger</keyword>
<protein>
    <recommendedName>
        <fullName evidence="3">CCHC-type domain-containing protein</fullName>
    </recommendedName>
</protein>
<dbReference type="GO" id="GO:0008270">
    <property type="term" value="F:zinc ion binding"/>
    <property type="evidence" value="ECO:0007669"/>
    <property type="project" value="UniProtKB-KW"/>
</dbReference>
<gene>
    <name evidence="4" type="ORF">NQ318_020391</name>
</gene>
<dbReference type="Proteomes" id="UP001162162">
    <property type="component" value="Unassembled WGS sequence"/>
</dbReference>
<dbReference type="InterPro" id="IPR021109">
    <property type="entry name" value="Peptidase_aspartic_dom_sf"/>
</dbReference>
<keyword evidence="1" id="KW-0479">Metal-binding</keyword>
<dbReference type="InterPro" id="IPR001878">
    <property type="entry name" value="Znf_CCHC"/>
</dbReference>
<keyword evidence="1" id="KW-0862">Zinc</keyword>
<comment type="caution">
    <text evidence="4">The sequence shown here is derived from an EMBL/GenBank/DDBJ whole genome shotgun (WGS) entry which is preliminary data.</text>
</comment>
<reference evidence="4" key="1">
    <citation type="journal article" date="2023" name="Insect Mol. Biol.">
        <title>Genome sequencing provides insights into the evolution of gene families encoding plant cell wall-degrading enzymes in longhorned beetles.</title>
        <authorList>
            <person name="Shin N.R."/>
            <person name="Okamura Y."/>
            <person name="Kirsch R."/>
            <person name="Pauchet Y."/>
        </authorList>
    </citation>
    <scope>NUCLEOTIDE SEQUENCE</scope>
    <source>
        <strain evidence="4">AMC_N1</strain>
    </source>
</reference>
<dbReference type="AlphaFoldDB" id="A0AAV8Y2C0"/>
<dbReference type="SMART" id="SM00343">
    <property type="entry name" value="ZnF_C2HC"/>
    <property type="match status" value="2"/>
</dbReference>
<feature type="domain" description="CCHC-type" evidence="3">
    <location>
        <begin position="272"/>
        <end position="286"/>
    </location>
</feature>
<dbReference type="Gene3D" id="2.40.70.10">
    <property type="entry name" value="Acid Proteases"/>
    <property type="match status" value="1"/>
</dbReference>
<dbReference type="Gene3D" id="4.10.60.10">
    <property type="entry name" value="Zinc finger, CCHC-type"/>
    <property type="match status" value="1"/>
</dbReference>
<proteinExistence type="predicted"/>
<evidence type="ECO:0000256" key="2">
    <source>
        <dbReference type="SAM" id="MobiDB-lite"/>
    </source>
</evidence>
<evidence type="ECO:0000313" key="5">
    <source>
        <dbReference type="Proteomes" id="UP001162162"/>
    </source>
</evidence>
<dbReference type="EMBL" id="JAPWTK010000213">
    <property type="protein sequence ID" value="KAJ8945545.1"/>
    <property type="molecule type" value="Genomic_DNA"/>
</dbReference>